<reference evidence="1 2" key="1">
    <citation type="journal article" date="2022" name="New Phytol.">
        <title>Ecological generalism drives hyperdiversity of secondary metabolite gene clusters in xylarialean endophytes.</title>
        <authorList>
            <person name="Franco M.E.E."/>
            <person name="Wisecaver J.H."/>
            <person name="Arnold A.E."/>
            <person name="Ju Y.M."/>
            <person name="Slot J.C."/>
            <person name="Ahrendt S."/>
            <person name="Moore L.P."/>
            <person name="Eastman K.E."/>
            <person name="Scott K."/>
            <person name="Konkel Z."/>
            <person name="Mondo S.J."/>
            <person name="Kuo A."/>
            <person name="Hayes R.D."/>
            <person name="Haridas S."/>
            <person name="Andreopoulos B."/>
            <person name="Riley R."/>
            <person name="LaButti K."/>
            <person name="Pangilinan J."/>
            <person name="Lipzen A."/>
            <person name="Amirebrahimi M."/>
            <person name="Yan J."/>
            <person name="Adam C."/>
            <person name="Keymanesh K."/>
            <person name="Ng V."/>
            <person name="Louie K."/>
            <person name="Northen T."/>
            <person name="Drula E."/>
            <person name="Henrissat B."/>
            <person name="Hsieh H.M."/>
            <person name="Youens-Clark K."/>
            <person name="Lutzoni F."/>
            <person name="Miadlikowska J."/>
            <person name="Eastwood D.C."/>
            <person name="Hamelin R.C."/>
            <person name="Grigoriev I.V."/>
            <person name="U'Ren J.M."/>
        </authorList>
    </citation>
    <scope>NUCLEOTIDE SEQUENCE [LARGE SCALE GENOMIC DNA]</scope>
    <source>
        <strain evidence="1 2">CBS 119005</strain>
    </source>
</reference>
<organism evidence="1 2">
    <name type="scientific">Hypoxylon rubiginosum</name>
    <dbReference type="NCBI Taxonomy" id="110542"/>
    <lineage>
        <taxon>Eukaryota</taxon>
        <taxon>Fungi</taxon>
        <taxon>Dikarya</taxon>
        <taxon>Ascomycota</taxon>
        <taxon>Pezizomycotina</taxon>
        <taxon>Sordariomycetes</taxon>
        <taxon>Xylariomycetidae</taxon>
        <taxon>Xylariales</taxon>
        <taxon>Hypoxylaceae</taxon>
        <taxon>Hypoxylon</taxon>
    </lineage>
</organism>
<keyword evidence="2" id="KW-1185">Reference proteome</keyword>
<comment type="caution">
    <text evidence="1">The sequence shown here is derived from an EMBL/GenBank/DDBJ whole genome shotgun (WGS) entry which is preliminary data.</text>
</comment>
<protein>
    <submittedName>
        <fullName evidence="1">Uncharacterized protein</fullName>
    </submittedName>
</protein>
<name>A0ACB9YSY1_9PEZI</name>
<evidence type="ECO:0000313" key="1">
    <source>
        <dbReference type="EMBL" id="KAI4862448.1"/>
    </source>
</evidence>
<accession>A0ACB9YSY1</accession>
<proteinExistence type="predicted"/>
<dbReference type="Proteomes" id="UP001497700">
    <property type="component" value="Unassembled WGS sequence"/>
</dbReference>
<gene>
    <name evidence="1" type="ORF">F4820DRAFT_22252</name>
</gene>
<evidence type="ECO:0000313" key="2">
    <source>
        <dbReference type="Proteomes" id="UP001497700"/>
    </source>
</evidence>
<dbReference type="EMBL" id="MU393525">
    <property type="protein sequence ID" value="KAI4862448.1"/>
    <property type="molecule type" value="Genomic_DNA"/>
</dbReference>
<sequence length="259" mass="28904">MMTSRGGSIGGLGLMSRIRRLKIHVLPFTDHAGKEACMVFEGRETCSLPPLYTIAVYFTHPDASPDTVDPKGLLAAIRRNTPLSGHCSIRLDLYFVPSAAATDVDQCIAHYQAEKSSRGDYTRQIQAIENLSGGRDDTETAEALPGLVPSYIDDPTIEHYHGLLYICQDKDWRAGNRMLCRVCFDPIGQDEYASSTQDSSELEVLAPTYIAWDAIERDEADVQGPDLVGMRIFETSHMKTENETDEPWQEAVERGWTSW</sequence>